<evidence type="ECO:0000256" key="1">
    <source>
        <dbReference type="SAM" id="SignalP"/>
    </source>
</evidence>
<evidence type="ECO:0000313" key="4">
    <source>
        <dbReference type="Proteomes" id="UP000292685"/>
    </source>
</evidence>
<name>A0A4Q8A9U7_9MICC</name>
<dbReference type="CDD" id="cd14852">
    <property type="entry name" value="LD-carboxypeptidase"/>
    <property type="match status" value="1"/>
</dbReference>
<gene>
    <name evidence="3" type="ORF">EV380_0402</name>
</gene>
<keyword evidence="3" id="KW-0121">Carboxypeptidase</keyword>
<reference evidence="3 4" key="1">
    <citation type="submission" date="2019-02" db="EMBL/GenBank/DDBJ databases">
        <title>Sequencing the genomes of 1000 actinobacteria strains.</title>
        <authorList>
            <person name="Klenk H.-P."/>
        </authorList>
    </citation>
    <scope>NUCLEOTIDE SEQUENCE [LARGE SCALE GENOMIC DNA]</scope>
    <source>
        <strain evidence="3 4">DSM 17364</strain>
    </source>
</reference>
<accession>A0A4Q8A9U7</accession>
<dbReference type="Proteomes" id="UP000292685">
    <property type="component" value="Unassembled WGS sequence"/>
</dbReference>
<dbReference type="InterPro" id="IPR003709">
    <property type="entry name" value="VanY-like_core_dom"/>
</dbReference>
<dbReference type="SUPFAM" id="SSF55166">
    <property type="entry name" value="Hedgehog/DD-peptidase"/>
    <property type="match status" value="1"/>
</dbReference>
<keyword evidence="3" id="KW-0645">Protease</keyword>
<keyword evidence="3" id="KW-0378">Hydrolase</keyword>
<dbReference type="InterPro" id="IPR052179">
    <property type="entry name" value="DD-CPase-like"/>
</dbReference>
<feature type="signal peptide" evidence="1">
    <location>
        <begin position="1"/>
        <end position="34"/>
    </location>
</feature>
<sequence length="345" mass="37860">MSESRILTRVAQSLAVACIVAVSAIGLDAGPADAAGAAARAPAAASSSSIPAEEDVPEGAETPYLVEDPAIAEQYAVSSATINRDPTSPLVLASRKYPIQPARYVPRLSYIHNTSYRATPEAAAAYRKMTWWAKQDGVGMRVTSAYRSYDTQKALYDRYVRLYGEAYAKRISALPGTSEHQLGLAIDVGDSSGRCGLQDCFENTATGTWVKKNAHKYGFIVRYPKAWESVTGYKYEPWHLRYVGTTAAARIYKNQIPTLEHYSGALGPWVTQPTHRTVHKVWIRKSGSIDAPRVRLLQQGAKISVTGAPKNGWYPVLYTSPKYGRAHGWLKARTIWSYKTGQPEG</sequence>
<organism evidence="3 4">
    <name type="scientific">Zhihengliuella halotolerans</name>
    <dbReference type="NCBI Taxonomy" id="370736"/>
    <lineage>
        <taxon>Bacteria</taxon>
        <taxon>Bacillati</taxon>
        <taxon>Actinomycetota</taxon>
        <taxon>Actinomycetes</taxon>
        <taxon>Micrococcales</taxon>
        <taxon>Micrococcaceae</taxon>
        <taxon>Zhihengliuella</taxon>
    </lineage>
</organism>
<dbReference type="InterPro" id="IPR009045">
    <property type="entry name" value="Zn_M74/Hedgehog-like"/>
</dbReference>
<dbReference type="InterPro" id="IPR058193">
    <property type="entry name" value="VanY/YodJ_core_dom"/>
</dbReference>
<dbReference type="AlphaFoldDB" id="A0A4Q8A9U7"/>
<dbReference type="GO" id="GO:0006508">
    <property type="term" value="P:proteolysis"/>
    <property type="evidence" value="ECO:0007669"/>
    <property type="project" value="InterPro"/>
</dbReference>
<feature type="chain" id="PRO_5020525217" evidence="1">
    <location>
        <begin position="35"/>
        <end position="345"/>
    </location>
</feature>
<proteinExistence type="predicted"/>
<evidence type="ECO:0000313" key="3">
    <source>
        <dbReference type="EMBL" id="RZU60852.1"/>
    </source>
</evidence>
<dbReference type="RefSeq" id="WP_165391868.1">
    <property type="nucleotide sequence ID" value="NZ_SHLA01000001.1"/>
</dbReference>
<dbReference type="PANTHER" id="PTHR34385:SF1">
    <property type="entry name" value="PEPTIDOGLYCAN L-ALANYL-D-GLUTAMATE ENDOPEPTIDASE CWLK"/>
    <property type="match status" value="1"/>
</dbReference>
<protein>
    <submittedName>
        <fullName evidence="3">LAS superfamily LD-carboxypeptidase LdcB</fullName>
    </submittedName>
</protein>
<dbReference type="GO" id="GO:0004180">
    <property type="term" value="F:carboxypeptidase activity"/>
    <property type="evidence" value="ECO:0007669"/>
    <property type="project" value="UniProtKB-KW"/>
</dbReference>
<dbReference type="Gene3D" id="3.30.1380.10">
    <property type="match status" value="1"/>
</dbReference>
<dbReference type="Pfam" id="PF02557">
    <property type="entry name" value="VanY"/>
    <property type="match status" value="1"/>
</dbReference>
<evidence type="ECO:0000259" key="2">
    <source>
        <dbReference type="Pfam" id="PF02557"/>
    </source>
</evidence>
<dbReference type="PANTHER" id="PTHR34385">
    <property type="entry name" value="D-ALANYL-D-ALANINE CARBOXYPEPTIDASE"/>
    <property type="match status" value="1"/>
</dbReference>
<comment type="caution">
    <text evidence="3">The sequence shown here is derived from an EMBL/GenBank/DDBJ whole genome shotgun (WGS) entry which is preliminary data.</text>
</comment>
<dbReference type="EMBL" id="SHLA01000001">
    <property type="protein sequence ID" value="RZU60852.1"/>
    <property type="molecule type" value="Genomic_DNA"/>
</dbReference>
<feature type="domain" description="D-alanyl-D-alanine carboxypeptidase-like core" evidence="2">
    <location>
        <begin position="119"/>
        <end position="244"/>
    </location>
</feature>
<keyword evidence="1" id="KW-0732">Signal</keyword>
<keyword evidence="4" id="KW-1185">Reference proteome</keyword>